<accession>A0A3A9W0R3</accession>
<evidence type="ECO:0000256" key="1">
    <source>
        <dbReference type="SAM" id="MobiDB-lite"/>
    </source>
</evidence>
<evidence type="ECO:0000313" key="4">
    <source>
        <dbReference type="Proteomes" id="UP000268652"/>
    </source>
</evidence>
<feature type="region of interest" description="Disordered" evidence="1">
    <location>
        <begin position="34"/>
        <end position="77"/>
    </location>
</feature>
<protein>
    <recommendedName>
        <fullName evidence="6">Gliding motility protein</fullName>
    </recommendedName>
</protein>
<name>A0A3A9W0R3_9ACTN</name>
<evidence type="ECO:0000313" key="2">
    <source>
        <dbReference type="EMBL" id="RKN06815.1"/>
    </source>
</evidence>
<evidence type="ECO:0000313" key="5">
    <source>
        <dbReference type="Proteomes" id="UP000275024"/>
    </source>
</evidence>
<dbReference type="Proteomes" id="UP000268652">
    <property type="component" value="Unassembled WGS sequence"/>
</dbReference>
<dbReference type="AlphaFoldDB" id="A0A3A9W0R3"/>
<sequence>MGVFAWFRGRGKGTSEPAACCAGAAAAAATEEKAAAAQPSGTAEGGEGEGADEVGIPKQTAAPEAADSGAGEGAARS</sequence>
<keyword evidence="4" id="KW-1185">Reference proteome</keyword>
<gene>
    <name evidence="3" type="ORF">D7318_20110</name>
    <name evidence="2" type="ORF">D7319_20645</name>
</gene>
<dbReference type="RefSeq" id="WP_120698517.1">
    <property type="nucleotide sequence ID" value="NZ_RBDX01000018.1"/>
</dbReference>
<comment type="caution">
    <text evidence="2">The sequence shown here is derived from an EMBL/GenBank/DDBJ whole genome shotgun (WGS) entry which is preliminary data.</text>
</comment>
<dbReference type="Proteomes" id="UP000275024">
    <property type="component" value="Unassembled WGS sequence"/>
</dbReference>
<dbReference type="EMBL" id="RBDY01000016">
    <property type="protein sequence ID" value="RKN19433.1"/>
    <property type="molecule type" value="Genomic_DNA"/>
</dbReference>
<dbReference type="EMBL" id="RBDX01000018">
    <property type="protein sequence ID" value="RKN06815.1"/>
    <property type="molecule type" value="Genomic_DNA"/>
</dbReference>
<organism evidence="2 5">
    <name type="scientific">Streptomyces radicis</name>
    <dbReference type="NCBI Taxonomy" id="1750517"/>
    <lineage>
        <taxon>Bacteria</taxon>
        <taxon>Bacillati</taxon>
        <taxon>Actinomycetota</taxon>
        <taxon>Actinomycetes</taxon>
        <taxon>Kitasatosporales</taxon>
        <taxon>Streptomycetaceae</taxon>
        <taxon>Streptomyces</taxon>
    </lineage>
</organism>
<evidence type="ECO:0000313" key="3">
    <source>
        <dbReference type="EMBL" id="RKN19433.1"/>
    </source>
</evidence>
<reference evidence="4 5" key="1">
    <citation type="submission" date="2018-09" db="EMBL/GenBank/DDBJ databases">
        <title>Streptomyces sp. nov. DS1-2, an endophytic actinomycete isolated from roots of Dendrobium scabrilingue.</title>
        <authorList>
            <person name="Kuncharoen N."/>
            <person name="Kudo T."/>
            <person name="Ohkuma M."/>
            <person name="Yuki M."/>
            <person name="Tanasupawat S."/>
        </authorList>
    </citation>
    <scope>NUCLEOTIDE SEQUENCE [LARGE SCALE GENOMIC DNA]</scope>
    <source>
        <strain evidence="2 5">AZ1-7</strain>
        <strain evidence="3 4">DS1-2</strain>
    </source>
</reference>
<proteinExistence type="predicted"/>
<evidence type="ECO:0008006" key="6">
    <source>
        <dbReference type="Google" id="ProtNLM"/>
    </source>
</evidence>